<sequence length="171" mass="19574">MNYVWNYVLISWLLVKFLVLSVIPAQLEYTWVVDPDRDPSLLYCPDDALITILNISVKNEEYCGSQPCVIDDRDHEALKRLCDNSHFCLIYGSNFSSACLLGQRSFNMSYMCEAPVSLDCNFENDLLCNWEQGKEDEFDWTRNSGWTSTPSTGPFSDHTTKSVLSDGRRMA</sequence>
<dbReference type="PROSITE" id="PS50060">
    <property type="entry name" value="MAM_2"/>
    <property type="match status" value="1"/>
</dbReference>
<dbReference type="Proteomes" id="UP000507470">
    <property type="component" value="Unassembled WGS sequence"/>
</dbReference>
<protein>
    <recommendedName>
        <fullName evidence="3">MAM domain-containing protein</fullName>
    </recommendedName>
</protein>
<name>A0A6J8CWH6_MYTCO</name>
<dbReference type="GO" id="GO:0016020">
    <property type="term" value="C:membrane"/>
    <property type="evidence" value="ECO:0007669"/>
    <property type="project" value="InterPro"/>
</dbReference>
<dbReference type="PANTHER" id="PTHR23282">
    <property type="entry name" value="APICAL ENDOSOMAL GLYCOPROTEIN PRECURSOR"/>
    <property type="match status" value="1"/>
</dbReference>
<feature type="signal peptide" evidence="2">
    <location>
        <begin position="1"/>
        <end position="25"/>
    </location>
</feature>
<feature type="domain" description="MAM" evidence="3">
    <location>
        <begin position="118"/>
        <end position="171"/>
    </location>
</feature>
<dbReference type="InterPro" id="IPR000998">
    <property type="entry name" value="MAM_dom"/>
</dbReference>
<evidence type="ECO:0000313" key="5">
    <source>
        <dbReference type="Proteomes" id="UP000507470"/>
    </source>
</evidence>
<gene>
    <name evidence="4" type="ORF">MCOR_33607</name>
</gene>
<organism evidence="4 5">
    <name type="scientific">Mytilus coruscus</name>
    <name type="common">Sea mussel</name>
    <dbReference type="NCBI Taxonomy" id="42192"/>
    <lineage>
        <taxon>Eukaryota</taxon>
        <taxon>Metazoa</taxon>
        <taxon>Spiralia</taxon>
        <taxon>Lophotrochozoa</taxon>
        <taxon>Mollusca</taxon>
        <taxon>Bivalvia</taxon>
        <taxon>Autobranchia</taxon>
        <taxon>Pteriomorphia</taxon>
        <taxon>Mytilida</taxon>
        <taxon>Mytiloidea</taxon>
        <taxon>Mytilidae</taxon>
        <taxon>Mytilinae</taxon>
        <taxon>Mytilus</taxon>
    </lineage>
</organism>
<dbReference type="Gene3D" id="2.60.120.200">
    <property type="match status" value="1"/>
</dbReference>
<dbReference type="EMBL" id="CACVKT020005999">
    <property type="protein sequence ID" value="CAC5399334.1"/>
    <property type="molecule type" value="Genomic_DNA"/>
</dbReference>
<evidence type="ECO:0000256" key="1">
    <source>
        <dbReference type="SAM" id="MobiDB-lite"/>
    </source>
</evidence>
<keyword evidence="5" id="KW-1185">Reference proteome</keyword>
<dbReference type="AlphaFoldDB" id="A0A6J8CWH6"/>
<evidence type="ECO:0000259" key="3">
    <source>
        <dbReference type="PROSITE" id="PS50060"/>
    </source>
</evidence>
<reference evidence="4 5" key="1">
    <citation type="submission" date="2020-06" db="EMBL/GenBank/DDBJ databases">
        <authorList>
            <person name="Li R."/>
            <person name="Bekaert M."/>
        </authorList>
    </citation>
    <scope>NUCLEOTIDE SEQUENCE [LARGE SCALE GENOMIC DNA]</scope>
    <source>
        <strain evidence="5">wild</strain>
    </source>
</reference>
<dbReference type="Pfam" id="PF00629">
    <property type="entry name" value="MAM"/>
    <property type="match status" value="1"/>
</dbReference>
<dbReference type="OrthoDB" id="6119053at2759"/>
<accession>A0A6J8CWH6</accession>
<feature type="region of interest" description="Disordered" evidence="1">
    <location>
        <begin position="149"/>
        <end position="171"/>
    </location>
</feature>
<evidence type="ECO:0000313" key="4">
    <source>
        <dbReference type="EMBL" id="CAC5399334.1"/>
    </source>
</evidence>
<evidence type="ECO:0000256" key="2">
    <source>
        <dbReference type="SAM" id="SignalP"/>
    </source>
</evidence>
<dbReference type="InterPro" id="IPR013320">
    <property type="entry name" value="ConA-like_dom_sf"/>
</dbReference>
<dbReference type="SUPFAM" id="SSF49899">
    <property type="entry name" value="Concanavalin A-like lectins/glucanases"/>
    <property type="match status" value="1"/>
</dbReference>
<dbReference type="InterPro" id="IPR051560">
    <property type="entry name" value="MAM_domain-containing"/>
</dbReference>
<dbReference type="PANTHER" id="PTHR23282:SF101">
    <property type="entry name" value="MAM DOMAIN-CONTAINING PROTEIN"/>
    <property type="match status" value="1"/>
</dbReference>
<proteinExistence type="predicted"/>
<feature type="chain" id="PRO_5026799787" description="MAM domain-containing protein" evidence="2">
    <location>
        <begin position="26"/>
        <end position="171"/>
    </location>
</feature>
<keyword evidence="2" id="KW-0732">Signal</keyword>